<dbReference type="EMBL" id="VSRR010001555">
    <property type="protein sequence ID" value="MPC26104.1"/>
    <property type="molecule type" value="Genomic_DNA"/>
</dbReference>
<organism evidence="1 2">
    <name type="scientific">Portunus trituberculatus</name>
    <name type="common">Swimming crab</name>
    <name type="synonym">Neptunus trituberculatus</name>
    <dbReference type="NCBI Taxonomy" id="210409"/>
    <lineage>
        <taxon>Eukaryota</taxon>
        <taxon>Metazoa</taxon>
        <taxon>Ecdysozoa</taxon>
        <taxon>Arthropoda</taxon>
        <taxon>Crustacea</taxon>
        <taxon>Multicrustacea</taxon>
        <taxon>Malacostraca</taxon>
        <taxon>Eumalacostraca</taxon>
        <taxon>Eucarida</taxon>
        <taxon>Decapoda</taxon>
        <taxon>Pleocyemata</taxon>
        <taxon>Brachyura</taxon>
        <taxon>Eubrachyura</taxon>
        <taxon>Portunoidea</taxon>
        <taxon>Portunidae</taxon>
        <taxon>Portuninae</taxon>
        <taxon>Portunus</taxon>
    </lineage>
</organism>
<proteinExistence type="predicted"/>
<keyword evidence="2" id="KW-1185">Reference proteome</keyword>
<dbReference type="AlphaFoldDB" id="A0A5B7DZM7"/>
<name>A0A5B7DZM7_PORTR</name>
<comment type="caution">
    <text evidence="1">The sequence shown here is derived from an EMBL/GenBank/DDBJ whole genome shotgun (WGS) entry which is preliminary data.</text>
</comment>
<dbReference type="Proteomes" id="UP000324222">
    <property type="component" value="Unassembled WGS sequence"/>
</dbReference>
<evidence type="ECO:0000313" key="2">
    <source>
        <dbReference type="Proteomes" id="UP000324222"/>
    </source>
</evidence>
<evidence type="ECO:0000313" key="1">
    <source>
        <dbReference type="EMBL" id="MPC26104.1"/>
    </source>
</evidence>
<reference evidence="1 2" key="1">
    <citation type="submission" date="2019-05" db="EMBL/GenBank/DDBJ databases">
        <title>Another draft genome of Portunus trituberculatus and its Hox gene families provides insights of decapod evolution.</title>
        <authorList>
            <person name="Jeong J.-H."/>
            <person name="Song I."/>
            <person name="Kim S."/>
            <person name="Choi T."/>
            <person name="Kim D."/>
            <person name="Ryu S."/>
            <person name="Kim W."/>
        </authorList>
    </citation>
    <scope>NUCLEOTIDE SEQUENCE [LARGE SCALE GENOMIC DNA]</scope>
    <source>
        <tissue evidence="1">Muscle</tissue>
    </source>
</reference>
<sequence>MPFSLQGDISTPYYKELSRTCVRHIYTSGFSPPLLQLEVSVRDLPSFHLAWQVDQRQLHLAQEVIPCESVLVKHFQHQLVFSWLHLSTPQNVSTNLQPNLNTLSLANLHPKLLNISSFFYGLNTFTAMPVHAILKLIKFIL</sequence>
<protein>
    <submittedName>
        <fullName evidence="1">Uncharacterized protein</fullName>
    </submittedName>
</protein>
<gene>
    <name evidence="1" type="ORF">E2C01_019234</name>
</gene>
<accession>A0A5B7DZM7</accession>